<dbReference type="InterPro" id="IPR007372">
    <property type="entry name" value="Lipid/polyisoprenoid-bd_YceI"/>
</dbReference>
<comment type="subcellular location">
    <subcellularLocation>
        <location evidence="2">Cell membrane</location>
        <topology evidence="2">Multi-pass membrane protein</topology>
    </subcellularLocation>
</comment>
<dbReference type="Pfam" id="PF01292">
    <property type="entry name" value="Ni_hydr_CYTB"/>
    <property type="match status" value="1"/>
</dbReference>
<comment type="cofactor">
    <cofactor evidence="1">
        <name>heme b</name>
        <dbReference type="ChEBI" id="CHEBI:60344"/>
    </cofactor>
</comment>
<keyword evidence="5" id="KW-0349">Heme</keyword>
<evidence type="ECO:0000256" key="7">
    <source>
        <dbReference type="ARBA" id="ARBA00022723"/>
    </source>
</evidence>
<evidence type="ECO:0000256" key="8">
    <source>
        <dbReference type="ARBA" id="ARBA00022982"/>
    </source>
</evidence>
<keyword evidence="10" id="KW-0408">Iron</keyword>
<dbReference type="Pfam" id="PF04264">
    <property type="entry name" value="YceI"/>
    <property type="match status" value="1"/>
</dbReference>
<accession>A0A1G7NVF3</accession>
<proteinExistence type="inferred from homology"/>
<dbReference type="Proteomes" id="UP000182284">
    <property type="component" value="Unassembled WGS sequence"/>
</dbReference>
<dbReference type="InterPro" id="IPR016174">
    <property type="entry name" value="Di-haem_cyt_TM"/>
</dbReference>
<dbReference type="InterPro" id="IPR036761">
    <property type="entry name" value="TTHA0802/YceI-like_sf"/>
</dbReference>
<dbReference type="OrthoDB" id="1247465at2"/>
<feature type="transmembrane region" description="Helical" evidence="13">
    <location>
        <begin position="12"/>
        <end position="33"/>
    </location>
</feature>
<dbReference type="Gene3D" id="2.40.128.110">
    <property type="entry name" value="Lipid/polyisoprenoid-binding, YceI-like"/>
    <property type="match status" value="1"/>
</dbReference>
<dbReference type="GO" id="GO:0005886">
    <property type="term" value="C:plasma membrane"/>
    <property type="evidence" value="ECO:0007669"/>
    <property type="project" value="UniProtKB-SubCell"/>
</dbReference>
<evidence type="ECO:0000256" key="9">
    <source>
        <dbReference type="ARBA" id="ARBA00022989"/>
    </source>
</evidence>
<evidence type="ECO:0000256" key="5">
    <source>
        <dbReference type="ARBA" id="ARBA00022617"/>
    </source>
</evidence>
<keyword evidence="7" id="KW-0479">Metal-binding</keyword>
<dbReference type="SUPFAM" id="SSF81342">
    <property type="entry name" value="Transmembrane di-heme cytochromes"/>
    <property type="match status" value="1"/>
</dbReference>
<sequence>MLANTDTRYGLIARLFHWVIALLILTDLALGLIGENIPRTADTAETLKTLYSVHKTIGVSVLFLAILRILWAVIQPRPVPVHPARRAETLLAEVIHWALYGAIIVMPLSGWVIHSSEIGFAPILWPFGQNLPFVVKSEALAHTAGAVHGLSALVIYLTVGLHIAGALKHAVIERDGVLARMLRGRDAGTPGERATTSHAVPPLVALVLWAGVIGFAVFGPKPPMPEAEAAQMPASAPVETAAVPTSDLPIWTVQDGSLGIAVMQMGAGVEGRFATWSAAIAYDPDAGTGEVSVTIDTTSLTLGSVTAQAQGPEFFNTATYASATFAGPITRTGAGPDHQVAGTLTLVGQTVPVALDFTLDLAGDTATMTGQTTLDRRDFGMGAGYADESTVGYTVTVDVSLTATRAP</sequence>
<dbReference type="GO" id="GO:0020037">
    <property type="term" value="F:heme binding"/>
    <property type="evidence" value="ECO:0007669"/>
    <property type="project" value="TreeGrafter"/>
</dbReference>
<evidence type="ECO:0000256" key="6">
    <source>
        <dbReference type="ARBA" id="ARBA00022692"/>
    </source>
</evidence>
<evidence type="ECO:0000313" key="16">
    <source>
        <dbReference type="Proteomes" id="UP000182284"/>
    </source>
</evidence>
<evidence type="ECO:0000256" key="3">
    <source>
        <dbReference type="ARBA" id="ARBA00022448"/>
    </source>
</evidence>
<keyword evidence="8" id="KW-0249">Electron transport</keyword>
<dbReference type="AlphaFoldDB" id="A0A1G7NVF3"/>
<dbReference type="RefSeq" id="WP_074645680.1">
    <property type="nucleotide sequence ID" value="NZ_FNBL01000007.1"/>
</dbReference>
<gene>
    <name evidence="15" type="ORF">SAMN04488117_107115</name>
</gene>
<feature type="transmembrane region" description="Helical" evidence="13">
    <location>
        <begin position="94"/>
        <end position="113"/>
    </location>
</feature>
<evidence type="ECO:0000256" key="13">
    <source>
        <dbReference type="SAM" id="Phobius"/>
    </source>
</evidence>
<dbReference type="SUPFAM" id="SSF101874">
    <property type="entry name" value="YceI-like"/>
    <property type="match status" value="1"/>
</dbReference>
<dbReference type="PANTHER" id="PTHR30529">
    <property type="entry name" value="CYTOCHROME B561"/>
    <property type="match status" value="1"/>
</dbReference>
<keyword evidence="11 13" id="KW-0472">Membrane</keyword>
<keyword evidence="4" id="KW-1003">Cell membrane</keyword>
<keyword evidence="9 13" id="KW-1133">Transmembrane helix</keyword>
<dbReference type="PANTHER" id="PTHR30529:SF1">
    <property type="entry name" value="CYTOCHROME B561 HOMOLOG 2"/>
    <property type="match status" value="1"/>
</dbReference>
<reference evidence="15 16" key="1">
    <citation type="submission" date="2016-10" db="EMBL/GenBank/DDBJ databases">
        <authorList>
            <person name="de Groot N.N."/>
        </authorList>
    </citation>
    <scope>NUCLEOTIDE SEQUENCE [LARGE SCALE GENOMIC DNA]</scope>
    <source>
        <strain evidence="15 16">DSM 27375</strain>
    </source>
</reference>
<dbReference type="EMBL" id="FNBL01000007">
    <property type="protein sequence ID" value="SDF78015.1"/>
    <property type="molecule type" value="Genomic_DNA"/>
</dbReference>
<evidence type="ECO:0000256" key="10">
    <source>
        <dbReference type="ARBA" id="ARBA00023004"/>
    </source>
</evidence>
<dbReference type="InterPro" id="IPR011577">
    <property type="entry name" value="Cyt_b561_bac/Ni-Hgenase"/>
</dbReference>
<evidence type="ECO:0000256" key="11">
    <source>
        <dbReference type="ARBA" id="ARBA00023136"/>
    </source>
</evidence>
<feature type="transmembrane region" description="Helical" evidence="13">
    <location>
        <begin position="199"/>
        <end position="218"/>
    </location>
</feature>
<organism evidence="15 16">
    <name type="scientific">Celeribacter baekdonensis</name>
    <dbReference type="NCBI Taxonomy" id="875171"/>
    <lineage>
        <taxon>Bacteria</taxon>
        <taxon>Pseudomonadati</taxon>
        <taxon>Pseudomonadota</taxon>
        <taxon>Alphaproteobacteria</taxon>
        <taxon>Rhodobacterales</taxon>
        <taxon>Roseobacteraceae</taxon>
        <taxon>Celeribacter</taxon>
    </lineage>
</organism>
<name>A0A1G7NVF3_9RHOB</name>
<dbReference type="Gene3D" id="1.20.950.20">
    <property type="entry name" value="Transmembrane di-heme cytochromes, Chain C"/>
    <property type="match status" value="1"/>
</dbReference>
<evidence type="ECO:0000256" key="12">
    <source>
        <dbReference type="ARBA" id="ARBA00037975"/>
    </source>
</evidence>
<dbReference type="SMART" id="SM00867">
    <property type="entry name" value="YceI"/>
    <property type="match status" value="1"/>
</dbReference>
<feature type="domain" description="Lipid/polyisoprenoid-binding YceI-like" evidence="14">
    <location>
        <begin position="250"/>
        <end position="404"/>
    </location>
</feature>
<keyword evidence="6 13" id="KW-0812">Transmembrane</keyword>
<evidence type="ECO:0000256" key="4">
    <source>
        <dbReference type="ARBA" id="ARBA00022475"/>
    </source>
</evidence>
<evidence type="ECO:0000313" key="15">
    <source>
        <dbReference type="EMBL" id="SDF78015.1"/>
    </source>
</evidence>
<evidence type="ECO:0000256" key="1">
    <source>
        <dbReference type="ARBA" id="ARBA00001970"/>
    </source>
</evidence>
<protein>
    <submittedName>
        <fullName evidence="15">Cytochrome b561</fullName>
    </submittedName>
</protein>
<comment type="similarity">
    <text evidence="12">Belongs to the cytochrome b561 family.</text>
</comment>
<keyword evidence="3" id="KW-0813">Transport</keyword>
<dbReference type="InterPro" id="IPR052168">
    <property type="entry name" value="Cytochrome_b561_oxidase"/>
</dbReference>
<dbReference type="GO" id="GO:0009055">
    <property type="term" value="F:electron transfer activity"/>
    <property type="evidence" value="ECO:0007669"/>
    <property type="project" value="InterPro"/>
</dbReference>
<feature type="transmembrane region" description="Helical" evidence="13">
    <location>
        <begin position="53"/>
        <end position="74"/>
    </location>
</feature>
<dbReference type="GO" id="GO:0046872">
    <property type="term" value="F:metal ion binding"/>
    <property type="evidence" value="ECO:0007669"/>
    <property type="project" value="UniProtKB-KW"/>
</dbReference>
<evidence type="ECO:0000259" key="14">
    <source>
        <dbReference type="SMART" id="SM00867"/>
    </source>
</evidence>
<evidence type="ECO:0000256" key="2">
    <source>
        <dbReference type="ARBA" id="ARBA00004651"/>
    </source>
</evidence>
<dbReference type="GO" id="GO:0022904">
    <property type="term" value="P:respiratory electron transport chain"/>
    <property type="evidence" value="ECO:0007669"/>
    <property type="project" value="InterPro"/>
</dbReference>